<gene>
    <name evidence="2" type="ORF">NLJ89_g6788</name>
</gene>
<dbReference type="Proteomes" id="UP001148786">
    <property type="component" value="Unassembled WGS sequence"/>
</dbReference>
<evidence type="ECO:0000313" key="3">
    <source>
        <dbReference type="Proteomes" id="UP001148786"/>
    </source>
</evidence>
<comment type="caution">
    <text evidence="2">The sequence shown here is derived from an EMBL/GenBank/DDBJ whole genome shotgun (WGS) entry which is preliminary data.</text>
</comment>
<evidence type="ECO:0000313" key="2">
    <source>
        <dbReference type="EMBL" id="KAJ3506595.1"/>
    </source>
</evidence>
<dbReference type="EMBL" id="JANKHO010000749">
    <property type="protein sequence ID" value="KAJ3506595.1"/>
    <property type="molecule type" value="Genomic_DNA"/>
</dbReference>
<dbReference type="Gene3D" id="2.130.10.10">
    <property type="entry name" value="YVTN repeat-like/Quinoprotein amine dehydrogenase"/>
    <property type="match status" value="1"/>
</dbReference>
<reference evidence="2" key="1">
    <citation type="submission" date="2022-07" db="EMBL/GenBank/DDBJ databases">
        <title>Genome Sequence of Agrocybe chaxingu.</title>
        <authorList>
            <person name="Buettner E."/>
        </authorList>
    </citation>
    <scope>NUCLEOTIDE SEQUENCE</scope>
    <source>
        <strain evidence="2">MP-N11</strain>
    </source>
</reference>
<evidence type="ECO:0000256" key="1">
    <source>
        <dbReference type="SAM" id="MobiDB-lite"/>
    </source>
</evidence>
<proteinExistence type="predicted"/>
<sequence length="268" mass="29803">MSQAPELHVVRTTAHSKTPGPSTRKRTHGSITNLQSQKRRRMSMPSVDLSRALDTDISVGRSTKRVGGVADRFVSHRPKTFLPLNITPRTMRISKQFGLIDDKVLNFKDDTDIFPTMYKKDTTLALLRKSASTLFNIPPTARPCSVTENLSKRKHCVMVLDSPGVSGDADAYPITWSRSNLIAVACKNEVYYQNLNTKTVSHLGTTTFPGTLGVIQWAARAWRATLRRGTARVRLLGPPLGGRSDMTGRTMKSAVTRLFTCVDKWAFK</sequence>
<dbReference type="AlphaFoldDB" id="A0A9W8MW28"/>
<accession>A0A9W8MW28</accession>
<dbReference type="InterPro" id="IPR015943">
    <property type="entry name" value="WD40/YVTN_repeat-like_dom_sf"/>
</dbReference>
<keyword evidence="3" id="KW-1185">Reference proteome</keyword>
<dbReference type="OrthoDB" id="10263272at2759"/>
<organism evidence="2 3">
    <name type="scientific">Agrocybe chaxingu</name>
    <dbReference type="NCBI Taxonomy" id="84603"/>
    <lineage>
        <taxon>Eukaryota</taxon>
        <taxon>Fungi</taxon>
        <taxon>Dikarya</taxon>
        <taxon>Basidiomycota</taxon>
        <taxon>Agaricomycotina</taxon>
        <taxon>Agaricomycetes</taxon>
        <taxon>Agaricomycetidae</taxon>
        <taxon>Agaricales</taxon>
        <taxon>Agaricineae</taxon>
        <taxon>Strophariaceae</taxon>
        <taxon>Agrocybe</taxon>
    </lineage>
</organism>
<protein>
    <submittedName>
        <fullName evidence="2">Uncharacterized protein</fullName>
    </submittedName>
</protein>
<feature type="region of interest" description="Disordered" evidence="1">
    <location>
        <begin position="1"/>
        <end position="47"/>
    </location>
</feature>
<name>A0A9W8MW28_9AGAR</name>